<proteinExistence type="predicted"/>
<reference evidence="2 3" key="1">
    <citation type="submission" date="2014-10" db="EMBL/GenBank/DDBJ databases">
        <title>Draft genome of anammox bacterium scalindua brodae, obtained using differential coverage binning of sequence data from two enrichment reactors.</title>
        <authorList>
            <person name="Speth D.R."/>
            <person name="Russ L."/>
            <person name="Kartal B."/>
            <person name="Op den Camp H.J."/>
            <person name="Dutilh B.E."/>
            <person name="Jetten M.S."/>
        </authorList>
    </citation>
    <scope>NUCLEOTIDE SEQUENCE [LARGE SCALE GENOMIC DNA]</scope>
    <source>
        <strain evidence="2">RU1</strain>
    </source>
</reference>
<dbReference type="AlphaFoldDB" id="A0A0B0ETU6"/>
<dbReference type="InterPro" id="IPR035461">
    <property type="entry name" value="GmhA/DiaA"/>
</dbReference>
<dbReference type="CDD" id="cd05006">
    <property type="entry name" value="SIS_GmhA"/>
    <property type="match status" value="1"/>
</dbReference>
<dbReference type="PATRIC" id="fig|237368.3.peg.159"/>
<sequence>MKYLEKLFEECNEGVDYFNSYFKYLNDLQKTLDASAIKGVINCFINARENGKTIYFAGNGGSAATASHFAQDLGEVGRKAGVHCFKTHSLTGSAALLTALGNDYGYDKLFSIQISELCSEGDVLVAISASGNSPNIIEAVKQAKEMGGITIGLVGFDGGKLLKMCDYVVRVKANKGEYGPVEDIHMILDHIITSFLTFRLMSEKVETK</sequence>
<accession>A0A0B0ETU6</accession>
<evidence type="ECO:0000313" key="3">
    <source>
        <dbReference type="Proteomes" id="UP000030652"/>
    </source>
</evidence>
<dbReference type="Gene3D" id="3.40.50.10490">
    <property type="entry name" value="Glucose-6-phosphate isomerase like protein, domain 1"/>
    <property type="match status" value="1"/>
</dbReference>
<dbReference type="PROSITE" id="PS51464">
    <property type="entry name" value="SIS"/>
    <property type="match status" value="1"/>
</dbReference>
<comment type="caution">
    <text evidence="2">The sequence shown here is derived from an EMBL/GenBank/DDBJ whole genome shotgun (WGS) entry which is preliminary data.</text>
</comment>
<dbReference type="InterPro" id="IPR046348">
    <property type="entry name" value="SIS_dom_sf"/>
</dbReference>
<evidence type="ECO:0000259" key="1">
    <source>
        <dbReference type="PROSITE" id="PS51464"/>
    </source>
</evidence>
<dbReference type="InterPro" id="IPR050099">
    <property type="entry name" value="SIS_GmhA/DiaA_subfam"/>
</dbReference>
<dbReference type="PANTHER" id="PTHR30390:SF8">
    <property type="entry name" value="SUGAR ISOMERASE (SIS)"/>
    <property type="match status" value="1"/>
</dbReference>
<organism evidence="2 3">
    <name type="scientific">Candidatus Scalindua brodae</name>
    <dbReference type="NCBI Taxonomy" id="237368"/>
    <lineage>
        <taxon>Bacteria</taxon>
        <taxon>Pseudomonadati</taxon>
        <taxon>Planctomycetota</taxon>
        <taxon>Candidatus Brocadiia</taxon>
        <taxon>Candidatus Brocadiales</taxon>
        <taxon>Candidatus Scalinduaceae</taxon>
        <taxon>Candidatus Scalindua</taxon>
    </lineage>
</organism>
<dbReference type="PANTHER" id="PTHR30390">
    <property type="entry name" value="SEDOHEPTULOSE 7-PHOSPHATE ISOMERASE / DNAA INITIATOR-ASSOCIATING FACTOR FOR REPLICATION INITIATION"/>
    <property type="match status" value="1"/>
</dbReference>
<protein>
    <submittedName>
        <fullName evidence="2">Phosphoheptose isomerase</fullName>
    </submittedName>
</protein>
<name>A0A0B0ETU6_9BACT</name>
<gene>
    <name evidence="2" type="ORF">SCABRO_00147</name>
</gene>
<dbReference type="GO" id="GO:1901135">
    <property type="term" value="P:carbohydrate derivative metabolic process"/>
    <property type="evidence" value="ECO:0007669"/>
    <property type="project" value="InterPro"/>
</dbReference>
<dbReference type="eggNOG" id="COG0279">
    <property type="taxonomic scope" value="Bacteria"/>
</dbReference>
<dbReference type="SUPFAM" id="SSF53697">
    <property type="entry name" value="SIS domain"/>
    <property type="match status" value="1"/>
</dbReference>
<dbReference type="GO" id="GO:0016853">
    <property type="term" value="F:isomerase activity"/>
    <property type="evidence" value="ECO:0007669"/>
    <property type="project" value="UniProtKB-KW"/>
</dbReference>
<keyword evidence="2" id="KW-0413">Isomerase</keyword>
<dbReference type="InterPro" id="IPR001347">
    <property type="entry name" value="SIS_dom"/>
</dbReference>
<dbReference type="Pfam" id="PF13580">
    <property type="entry name" value="SIS_2"/>
    <property type="match status" value="1"/>
</dbReference>
<dbReference type="Proteomes" id="UP000030652">
    <property type="component" value="Unassembled WGS sequence"/>
</dbReference>
<feature type="domain" description="SIS" evidence="1">
    <location>
        <begin position="40"/>
        <end position="206"/>
    </location>
</feature>
<evidence type="ECO:0000313" key="2">
    <source>
        <dbReference type="EMBL" id="KHE94095.1"/>
    </source>
</evidence>
<dbReference type="GO" id="GO:0097367">
    <property type="term" value="F:carbohydrate derivative binding"/>
    <property type="evidence" value="ECO:0007669"/>
    <property type="project" value="InterPro"/>
</dbReference>
<dbReference type="EMBL" id="JRYO01000016">
    <property type="protein sequence ID" value="KHE94095.1"/>
    <property type="molecule type" value="Genomic_DNA"/>
</dbReference>